<keyword evidence="2" id="KW-1185">Reference proteome</keyword>
<proteinExistence type="predicted"/>
<protein>
    <submittedName>
        <fullName evidence="1">Uncharacterized protein</fullName>
    </submittedName>
</protein>
<evidence type="ECO:0000313" key="1">
    <source>
        <dbReference type="EMBL" id="CUS32745.1"/>
    </source>
</evidence>
<evidence type="ECO:0000313" key="2">
    <source>
        <dbReference type="Proteomes" id="UP000199032"/>
    </source>
</evidence>
<gene>
    <name evidence="1" type="ORF">COMA1_10790</name>
</gene>
<dbReference type="AlphaFoldDB" id="A0A0S4L7M0"/>
<reference evidence="1 2" key="1">
    <citation type="submission" date="2015-10" db="EMBL/GenBank/DDBJ databases">
        <authorList>
            <person name="Gilbert D.G."/>
        </authorList>
    </citation>
    <scope>NUCLEOTIDE SEQUENCE [LARGE SCALE GENOMIC DNA]</scope>
    <source>
        <strain evidence="1">COMA1</strain>
    </source>
</reference>
<dbReference type="STRING" id="1742972.COMA1_10790"/>
<sequence>MTQAATTQAVMDIVRRSPGCDIEEILHECPGLTWNQVFLEIDQLSRESDVVLKLRQGGHYSVKPCIRHS</sequence>
<organism evidence="1 2">
    <name type="scientific">Candidatus Nitrospira nitrosa</name>
    <dbReference type="NCBI Taxonomy" id="1742972"/>
    <lineage>
        <taxon>Bacteria</taxon>
        <taxon>Pseudomonadati</taxon>
        <taxon>Nitrospirota</taxon>
        <taxon>Nitrospiria</taxon>
        <taxon>Nitrospirales</taxon>
        <taxon>Nitrospiraceae</taxon>
        <taxon>Nitrospira</taxon>
    </lineage>
</organism>
<name>A0A0S4L7M0_9BACT</name>
<accession>A0A0S4L7M0</accession>
<dbReference type="EMBL" id="CZQA01000001">
    <property type="protein sequence ID" value="CUS32745.1"/>
    <property type="molecule type" value="Genomic_DNA"/>
</dbReference>
<dbReference type="Proteomes" id="UP000199032">
    <property type="component" value="Unassembled WGS sequence"/>
</dbReference>